<feature type="region of interest" description="Disordered" evidence="13">
    <location>
        <begin position="302"/>
        <end position="327"/>
    </location>
</feature>
<keyword evidence="10 12" id="KW-0807">Transducer</keyword>
<dbReference type="SMART" id="SM01381">
    <property type="entry name" value="7TM_GPCR_Srsx"/>
    <property type="match status" value="1"/>
</dbReference>
<feature type="transmembrane region" description="Helical" evidence="14">
    <location>
        <begin position="86"/>
        <end position="107"/>
    </location>
</feature>
<dbReference type="AlphaFoldDB" id="A0A401PUT4"/>
<evidence type="ECO:0000256" key="9">
    <source>
        <dbReference type="ARBA" id="ARBA00023180"/>
    </source>
</evidence>
<dbReference type="InterPro" id="IPR017452">
    <property type="entry name" value="GPCR_Rhodpsn_7TM"/>
</dbReference>
<dbReference type="InterPro" id="IPR000276">
    <property type="entry name" value="GPCR_Rhodpsn"/>
</dbReference>
<evidence type="ECO:0000256" key="2">
    <source>
        <dbReference type="ARBA" id="ARBA00022475"/>
    </source>
</evidence>
<comment type="similarity">
    <text evidence="11">Belongs to the chemokine-like receptor (CMKLR) family.</text>
</comment>
<dbReference type="PRINTS" id="PR01157">
    <property type="entry name" value="P2YPURNOCPTR"/>
</dbReference>
<dbReference type="GO" id="GO:0004974">
    <property type="term" value="F:leukotriene receptor activity"/>
    <property type="evidence" value="ECO:0007669"/>
    <property type="project" value="UniProtKB-ARBA"/>
</dbReference>
<keyword evidence="8 12" id="KW-0675">Receptor</keyword>
<evidence type="ECO:0000256" key="13">
    <source>
        <dbReference type="SAM" id="MobiDB-lite"/>
    </source>
</evidence>
<dbReference type="GO" id="GO:0007204">
    <property type="term" value="P:positive regulation of cytosolic calcium ion concentration"/>
    <property type="evidence" value="ECO:0007669"/>
    <property type="project" value="TreeGrafter"/>
</dbReference>
<organism evidence="16 17">
    <name type="scientific">Scyliorhinus torazame</name>
    <name type="common">Cloudy catshark</name>
    <name type="synonym">Catulus torazame</name>
    <dbReference type="NCBI Taxonomy" id="75743"/>
    <lineage>
        <taxon>Eukaryota</taxon>
        <taxon>Metazoa</taxon>
        <taxon>Chordata</taxon>
        <taxon>Craniata</taxon>
        <taxon>Vertebrata</taxon>
        <taxon>Chondrichthyes</taxon>
        <taxon>Elasmobranchii</taxon>
        <taxon>Galeomorphii</taxon>
        <taxon>Galeoidea</taxon>
        <taxon>Carcharhiniformes</taxon>
        <taxon>Scyliorhinidae</taxon>
        <taxon>Scyliorhinus</taxon>
    </lineage>
</organism>
<dbReference type="GO" id="GO:0006954">
    <property type="term" value="P:inflammatory response"/>
    <property type="evidence" value="ECO:0007669"/>
    <property type="project" value="TreeGrafter"/>
</dbReference>
<evidence type="ECO:0000256" key="1">
    <source>
        <dbReference type="ARBA" id="ARBA00004651"/>
    </source>
</evidence>
<evidence type="ECO:0000259" key="15">
    <source>
        <dbReference type="PROSITE" id="PS50262"/>
    </source>
</evidence>
<feature type="transmembrane region" description="Helical" evidence="14">
    <location>
        <begin position="51"/>
        <end position="74"/>
    </location>
</feature>
<dbReference type="GO" id="GO:0004875">
    <property type="term" value="F:complement receptor activity"/>
    <property type="evidence" value="ECO:0007669"/>
    <property type="project" value="TreeGrafter"/>
</dbReference>
<dbReference type="STRING" id="75743.A0A401PUT4"/>
<dbReference type="OrthoDB" id="8888529at2759"/>
<keyword evidence="6 12" id="KW-0297">G-protein coupled receptor</keyword>
<dbReference type="OMA" id="CSRITQM"/>
<evidence type="ECO:0000256" key="12">
    <source>
        <dbReference type="RuleBase" id="RU000688"/>
    </source>
</evidence>
<evidence type="ECO:0000313" key="16">
    <source>
        <dbReference type="EMBL" id="GCB76881.1"/>
    </source>
</evidence>
<keyword evidence="17" id="KW-1185">Reference proteome</keyword>
<reference evidence="16 17" key="1">
    <citation type="journal article" date="2018" name="Nat. Ecol. Evol.">
        <title>Shark genomes provide insights into elasmobranch evolution and the origin of vertebrates.</title>
        <authorList>
            <person name="Hara Y"/>
            <person name="Yamaguchi K"/>
            <person name="Onimaru K"/>
            <person name="Kadota M"/>
            <person name="Koyanagi M"/>
            <person name="Keeley SD"/>
            <person name="Tatsumi K"/>
            <person name="Tanaka K"/>
            <person name="Motone F"/>
            <person name="Kageyama Y"/>
            <person name="Nozu R"/>
            <person name="Adachi N"/>
            <person name="Nishimura O"/>
            <person name="Nakagawa R"/>
            <person name="Tanegashima C"/>
            <person name="Kiyatake I"/>
            <person name="Matsumoto R"/>
            <person name="Murakumo K"/>
            <person name="Nishida K"/>
            <person name="Terakita A"/>
            <person name="Kuratani S"/>
            <person name="Sato K"/>
            <person name="Hyodo S Kuraku.S."/>
        </authorList>
    </citation>
    <scope>NUCLEOTIDE SEQUENCE [LARGE SCALE GENOMIC DNA]</scope>
</reference>
<sequence length="327" mass="36343">METADNGTSTAVETVASLVLGLTCFVGIPGNSFVIWVILLRMKLRSLTVVLILNLAVADLVVLITLPLWIYSISNSWVFGAASCKILAYLIHCNLYGSVFFITLMGIDRYLAVMYPFASLQWRRKEYVWRAVVIVWLLAFLFAVPIILNRKLEIFDGSPSCSGGHYVSKVQQMLCLVLETLVGFVIPFSVLAICYGCVAKRVGQMSFQKKNRSEMIIVSIVIAFVICWLPYHVFNVVELASLMFEPGSDAAEILEDVFVLGSFITGPLAFINSSINPLLYAFAGRNLRDAFRSSVMSKAFEQMAQPTRDESTPTSDNAPRMEIVESL</sequence>
<evidence type="ECO:0000313" key="17">
    <source>
        <dbReference type="Proteomes" id="UP000288216"/>
    </source>
</evidence>
<protein>
    <recommendedName>
        <fullName evidence="15">G-protein coupled receptors family 1 profile domain-containing protein</fullName>
    </recommendedName>
</protein>
<evidence type="ECO:0000256" key="5">
    <source>
        <dbReference type="ARBA" id="ARBA00022989"/>
    </source>
</evidence>
<dbReference type="PRINTS" id="PR00237">
    <property type="entry name" value="GPCRRHODOPSN"/>
</dbReference>
<dbReference type="Pfam" id="PF00001">
    <property type="entry name" value="7tm_1"/>
    <property type="match status" value="1"/>
</dbReference>
<evidence type="ECO:0000256" key="3">
    <source>
        <dbReference type="ARBA" id="ARBA00022553"/>
    </source>
</evidence>
<evidence type="ECO:0000256" key="6">
    <source>
        <dbReference type="ARBA" id="ARBA00023040"/>
    </source>
</evidence>
<accession>A0A401PUT4</accession>
<feature type="transmembrane region" description="Helical" evidence="14">
    <location>
        <begin position="15"/>
        <end position="39"/>
    </location>
</feature>
<name>A0A401PUT4_SCYTO</name>
<evidence type="ECO:0000256" key="7">
    <source>
        <dbReference type="ARBA" id="ARBA00023136"/>
    </source>
</evidence>
<dbReference type="InterPro" id="IPR000826">
    <property type="entry name" value="Formyl_rcpt-rel"/>
</dbReference>
<keyword evidence="9" id="KW-0325">Glycoprotein</keyword>
<evidence type="ECO:0000256" key="14">
    <source>
        <dbReference type="SAM" id="Phobius"/>
    </source>
</evidence>
<dbReference type="GO" id="GO:0007200">
    <property type="term" value="P:phospholipase C-activating G protein-coupled receptor signaling pathway"/>
    <property type="evidence" value="ECO:0007669"/>
    <property type="project" value="TreeGrafter"/>
</dbReference>
<evidence type="ECO:0000256" key="11">
    <source>
        <dbReference type="ARBA" id="ARBA00025736"/>
    </source>
</evidence>
<dbReference type="FunFam" id="1.20.1070.10:FF:000109">
    <property type="entry name" value="Leukotriene B4 receptor"/>
    <property type="match status" value="1"/>
</dbReference>
<proteinExistence type="inferred from homology"/>
<evidence type="ECO:0000256" key="8">
    <source>
        <dbReference type="ARBA" id="ARBA00023170"/>
    </source>
</evidence>
<dbReference type="PANTHER" id="PTHR24225:SF72">
    <property type="entry name" value="G-PROTEIN COUPLED RECEPTORS FAMILY 1 PROFILE DOMAIN-CONTAINING PROTEIN-RELATED"/>
    <property type="match status" value="1"/>
</dbReference>
<feature type="transmembrane region" description="Helical" evidence="14">
    <location>
        <begin position="176"/>
        <end position="195"/>
    </location>
</feature>
<evidence type="ECO:0000256" key="4">
    <source>
        <dbReference type="ARBA" id="ARBA00022692"/>
    </source>
</evidence>
<keyword evidence="4 12" id="KW-0812">Transmembrane</keyword>
<keyword evidence="3" id="KW-0597">Phosphoprotein</keyword>
<keyword evidence="7 14" id="KW-0472">Membrane</keyword>
<dbReference type="EMBL" id="BFAA01010160">
    <property type="protein sequence ID" value="GCB76881.1"/>
    <property type="molecule type" value="Genomic_DNA"/>
</dbReference>
<dbReference type="GO" id="GO:0005886">
    <property type="term" value="C:plasma membrane"/>
    <property type="evidence" value="ECO:0007669"/>
    <property type="project" value="UniProtKB-SubCell"/>
</dbReference>
<gene>
    <name evidence="16" type="ORF">scyTo_0016618</name>
</gene>
<comment type="caution">
    <text evidence="16">The sequence shown here is derived from an EMBL/GenBank/DDBJ whole genome shotgun (WGS) entry which is preliminary data.</text>
</comment>
<keyword evidence="2" id="KW-1003">Cell membrane</keyword>
<dbReference type="PROSITE" id="PS50262">
    <property type="entry name" value="G_PROTEIN_RECEP_F1_2"/>
    <property type="match status" value="1"/>
</dbReference>
<dbReference type="SUPFAM" id="SSF81321">
    <property type="entry name" value="Family A G protein-coupled receptor-like"/>
    <property type="match status" value="1"/>
</dbReference>
<comment type="subcellular location">
    <subcellularLocation>
        <location evidence="1">Cell membrane</location>
        <topology evidence="1">Multi-pass membrane protein</topology>
    </subcellularLocation>
</comment>
<evidence type="ECO:0000256" key="10">
    <source>
        <dbReference type="ARBA" id="ARBA00023224"/>
    </source>
</evidence>
<feature type="transmembrane region" description="Helical" evidence="14">
    <location>
        <begin position="127"/>
        <end position="148"/>
    </location>
</feature>
<feature type="transmembrane region" description="Helical" evidence="14">
    <location>
        <begin position="216"/>
        <end position="237"/>
    </location>
</feature>
<dbReference type="Gene3D" id="1.20.1070.10">
    <property type="entry name" value="Rhodopsin 7-helix transmembrane proteins"/>
    <property type="match status" value="1"/>
</dbReference>
<keyword evidence="5 14" id="KW-1133">Transmembrane helix</keyword>
<comment type="similarity">
    <text evidence="12">Belongs to the G-protein coupled receptor 1 family.</text>
</comment>
<dbReference type="PANTHER" id="PTHR24225">
    <property type="entry name" value="CHEMOTACTIC RECEPTOR"/>
    <property type="match status" value="1"/>
</dbReference>
<dbReference type="PROSITE" id="PS00237">
    <property type="entry name" value="G_PROTEIN_RECEP_F1_1"/>
    <property type="match status" value="1"/>
</dbReference>
<feature type="domain" description="G-protein coupled receptors family 1 profile" evidence="15">
    <location>
        <begin position="30"/>
        <end position="280"/>
    </location>
</feature>
<dbReference type="Proteomes" id="UP000288216">
    <property type="component" value="Unassembled WGS sequence"/>
</dbReference>
<feature type="transmembrane region" description="Helical" evidence="14">
    <location>
        <begin position="257"/>
        <end position="283"/>
    </location>
</feature>